<feature type="domain" description="ShlB POTRA" evidence="6">
    <location>
        <begin position="158"/>
        <end position="209"/>
    </location>
</feature>
<dbReference type="Pfam" id="PF03865">
    <property type="entry name" value="ShlB"/>
    <property type="match status" value="1"/>
</dbReference>
<dbReference type="Proteomes" id="UP001220225">
    <property type="component" value="Unassembled WGS sequence"/>
</dbReference>
<keyword evidence="2" id="KW-0812">Transmembrane</keyword>
<organism evidence="7 8">
    <name type="scientific">Xenorhabdus anantnagensis</name>
    <dbReference type="NCBI Taxonomy" id="3025875"/>
    <lineage>
        <taxon>Bacteria</taxon>
        <taxon>Pseudomonadati</taxon>
        <taxon>Pseudomonadota</taxon>
        <taxon>Gammaproteobacteria</taxon>
        <taxon>Enterobacterales</taxon>
        <taxon>Morganellaceae</taxon>
        <taxon>Xenorhabdus</taxon>
    </lineage>
</organism>
<dbReference type="InterPro" id="IPR005565">
    <property type="entry name" value="Hemolysn_activator_HlyB_C"/>
</dbReference>
<dbReference type="Gene3D" id="3.10.20.310">
    <property type="entry name" value="membrane protein fhac"/>
    <property type="match status" value="1"/>
</dbReference>
<dbReference type="PANTHER" id="PTHR34597">
    <property type="entry name" value="SLR1661 PROTEIN"/>
    <property type="match status" value="1"/>
</dbReference>
<dbReference type="InterPro" id="IPR027282">
    <property type="entry name" value="TPS"/>
</dbReference>
<dbReference type="PANTHER" id="PTHR34597:SF3">
    <property type="entry name" value="OUTER MEMBRANE TRANSPORTER CDIB"/>
    <property type="match status" value="1"/>
</dbReference>
<keyword evidence="1" id="KW-0472">Membrane</keyword>
<dbReference type="Gene3D" id="2.40.160.50">
    <property type="entry name" value="membrane protein fhac: a member of the omp85/tpsb transporter family"/>
    <property type="match status" value="1"/>
</dbReference>
<keyword evidence="3" id="KW-0998">Cell outer membrane</keyword>
<proteinExistence type="predicted"/>
<evidence type="ECO:0000313" key="7">
    <source>
        <dbReference type="EMBL" id="MDC9598216.1"/>
    </source>
</evidence>
<sequence length="556" mass="62013">MGWTVFVILPVQADTAPVVPQIQQQRQEPPLEAPSAVLDSQRQQQKALLEAAHQQREDLQKFQSLPIPPAERVPADDTQCVTINNITFQGAGALSESAQRNLAQPYLHHCVTLAGLKQLVRTVSNAYIAEGYITSQAYLPEQDLTEGQLRIAVIESGVEAIEIEGKPPRTAKMLFPDRVGHILNLRDIEQGLEQLNRLSSSRFTIDIQPGTQPGYSIVHIRQQAGFFPGKVRLNLANSGQKGIGEYQASAELTLDTPLGFGEQWLFSWTQDTDFRPEHHNRNLALSVSIPYGYWTARYHYFRNTALQSLQIMAKNYPYASENLIHQMDIGRTLYRDGRQKLGLQFSVRHKTVKKALGGYTLTTSSPVIRTANIHPQYSTRLGGGYLTFSPTFEYGNVVISPPLAARNTFRKFNLSSSYYYPITANTAYLTSFYGQLSPDNLLFSEQLSLGGLYSVRGFKTQSLSGNQGFFLRQEIIHALNPVQVDALTLTGALDYGYLFGQPRYGVEEARLLGAAFGVTLKKRALSARLMLGKPLHFPHTLKPDAWSLYAAASLEF</sequence>
<dbReference type="Pfam" id="PF08479">
    <property type="entry name" value="POTRA_2"/>
    <property type="match status" value="1"/>
</dbReference>
<dbReference type="InterPro" id="IPR035251">
    <property type="entry name" value="ShlB_POTRA"/>
</dbReference>
<dbReference type="InterPro" id="IPR051544">
    <property type="entry name" value="TPS_OM_transporter"/>
</dbReference>
<dbReference type="PIRSF" id="PIRSF029745">
    <property type="entry name" value="FhaC"/>
    <property type="match status" value="1"/>
</dbReference>
<evidence type="ECO:0000256" key="3">
    <source>
        <dbReference type="ARBA" id="ARBA00023237"/>
    </source>
</evidence>
<dbReference type="InterPro" id="IPR013686">
    <property type="entry name" value="Polypept-transport_assoc_ShlB"/>
</dbReference>
<evidence type="ECO:0000259" key="5">
    <source>
        <dbReference type="Pfam" id="PF08479"/>
    </source>
</evidence>
<evidence type="ECO:0000313" key="8">
    <source>
        <dbReference type="Proteomes" id="UP001220225"/>
    </source>
</evidence>
<evidence type="ECO:0000256" key="1">
    <source>
        <dbReference type="ARBA" id="ARBA00022452"/>
    </source>
</evidence>
<keyword evidence="1" id="KW-1134">Transmembrane beta strand</keyword>
<evidence type="ECO:0000259" key="4">
    <source>
        <dbReference type="Pfam" id="PF03865"/>
    </source>
</evidence>
<gene>
    <name evidence="7" type="ORF">PSI14_15550</name>
</gene>
<accession>A0ABT5LUW7</accession>
<dbReference type="EMBL" id="JAQRFN010000024">
    <property type="protein sequence ID" value="MDC9598216.1"/>
    <property type="molecule type" value="Genomic_DNA"/>
</dbReference>
<keyword evidence="8" id="KW-1185">Reference proteome</keyword>
<evidence type="ECO:0000256" key="2">
    <source>
        <dbReference type="ARBA" id="ARBA00022692"/>
    </source>
</evidence>
<dbReference type="RefSeq" id="WP_273576732.1">
    <property type="nucleotide sequence ID" value="NZ_JAQRFN010000024.1"/>
</dbReference>
<feature type="domain" description="Polypeptide-transport-associated ShlB-type" evidence="5">
    <location>
        <begin position="82"/>
        <end position="155"/>
    </location>
</feature>
<name>A0ABT5LUW7_9GAMM</name>
<reference evidence="7 8" key="1">
    <citation type="submission" date="2023-02" db="EMBL/GenBank/DDBJ databases">
        <title>Entomopathogenic bacteria.</title>
        <authorList>
            <person name="Machado R.A."/>
        </authorList>
    </citation>
    <scope>NUCLEOTIDE SEQUENCE [LARGE SCALE GENOMIC DNA]</scope>
    <source>
        <strain evidence="7 8">XENO-2</strain>
    </source>
</reference>
<evidence type="ECO:0000259" key="6">
    <source>
        <dbReference type="Pfam" id="PF17287"/>
    </source>
</evidence>
<dbReference type="Pfam" id="PF17287">
    <property type="entry name" value="POTRA_3"/>
    <property type="match status" value="1"/>
</dbReference>
<feature type="domain" description="Haemolysin activator HlyB C-terminal" evidence="4">
    <location>
        <begin position="214"/>
        <end position="519"/>
    </location>
</feature>
<protein>
    <submittedName>
        <fullName evidence="7">ShlB/FhaC/HecB family hemolysin secretion/activation protein</fullName>
    </submittedName>
</protein>
<comment type="caution">
    <text evidence="7">The sequence shown here is derived from an EMBL/GenBank/DDBJ whole genome shotgun (WGS) entry which is preliminary data.</text>
</comment>